<accession>A0AB39RH94</accession>
<evidence type="ECO:0000256" key="6">
    <source>
        <dbReference type="ARBA" id="ARBA00022692"/>
    </source>
</evidence>
<evidence type="ECO:0000256" key="8">
    <source>
        <dbReference type="ARBA" id="ARBA00023136"/>
    </source>
</evidence>
<feature type="domain" description="PTS EIIC type-1" evidence="10">
    <location>
        <begin position="16"/>
        <end position="406"/>
    </location>
</feature>
<dbReference type="GO" id="GO:0009401">
    <property type="term" value="P:phosphoenolpyruvate-dependent sugar phosphotransferase system"/>
    <property type="evidence" value="ECO:0007669"/>
    <property type="project" value="UniProtKB-KW"/>
</dbReference>
<gene>
    <name evidence="11" type="ORF">AB5J53_19255</name>
</gene>
<dbReference type="InterPro" id="IPR003352">
    <property type="entry name" value="PTS_EIIC"/>
</dbReference>
<feature type="transmembrane region" description="Helical" evidence="9">
    <location>
        <begin position="346"/>
        <end position="368"/>
    </location>
</feature>
<keyword evidence="7 9" id="KW-1133">Transmembrane helix</keyword>
<keyword evidence="8 9" id="KW-0472">Membrane</keyword>
<feature type="transmembrane region" description="Helical" evidence="9">
    <location>
        <begin position="65"/>
        <end position="89"/>
    </location>
</feature>
<keyword evidence="6 9" id="KW-0812">Transmembrane</keyword>
<evidence type="ECO:0000256" key="3">
    <source>
        <dbReference type="ARBA" id="ARBA00022475"/>
    </source>
</evidence>
<evidence type="ECO:0000256" key="9">
    <source>
        <dbReference type="SAM" id="Phobius"/>
    </source>
</evidence>
<evidence type="ECO:0000256" key="1">
    <source>
        <dbReference type="ARBA" id="ARBA00004651"/>
    </source>
</evidence>
<dbReference type="EMBL" id="CP163443">
    <property type="protein sequence ID" value="XDQ53646.1"/>
    <property type="molecule type" value="Genomic_DNA"/>
</dbReference>
<evidence type="ECO:0000256" key="7">
    <source>
        <dbReference type="ARBA" id="ARBA00022989"/>
    </source>
</evidence>
<dbReference type="AlphaFoldDB" id="A0AB39RH94"/>
<protein>
    <submittedName>
        <fullName evidence="11">PTS transporter subunit EIIC</fullName>
    </submittedName>
</protein>
<dbReference type="GO" id="GO:0005886">
    <property type="term" value="C:plasma membrane"/>
    <property type="evidence" value="ECO:0007669"/>
    <property type="project" value="UniProtKB-SubCell"/>
</dbReference>
<evidence type="ECO:0000256" key="2">
    <source>
        <dbReference type="ARBA" id="ARBA00022448"/>
    </source>
</evidence>
<organism evidence="11">
    <name type="scientific">Streptomyces sp. R41</name>
    <dbReference type="NCBI Taxonomy" id="3238632"/>
    <lineage>
        <taxon>Bacteria</taxon>
        <taxon>Bacillati</taxon>
        <taxon>Actinomycetota</taxon>
        <taxon>Actinomycetes</taxon>
        <taxon>Kitasatosporales</taxon>
        <taxon>Streptomycetaceae</taxon>
        <taxon>Streptomyces</taxon>
    </lineage>
</organism>
<keyword evidence="4" id="KW-0762">Sugar transport</keyword>
<dbReference type="GO" id="GO:0008982">
    <property type="term" value="F:protein-N(PI)-phosphohistidine-sugar phosphotransferase activity"/>
    <property type="evidence" value="ECO:0007669"/>
    <property type="project" value="InterPro"/>
</dbReference>
<keyword evidence="3" id="KW-1003">Cell membrane</keyword>
<feature type="transmembrane region" description="Helical" evidence="9">
    <location>
        <begin position="320"/>
        <end position="339"/>
    </location>
</feature>
<dbReference type="GO" id="GO:0015764">
    <property type="term" value="P:N-acetylglucosamine transport"/>
    <property type="evidence" value="ECO:0007669"/>
    <property type="project" value="TreeGrafter"/>
</dbReference>
<feature type="transmembrane region" description="Helical" evidence="9">
    <location>
        <begin position="96"/>
        <end position="116"/>
    </location>
</feature>
<feature type="transmembrane region" description="Helical" evidence="9">
    <location>
        <begin position="136"/>
        <end position="153"/>
    </location>
</feature>
<evidence type="ECO:0000256" key="4">
    <source>
        <dbReference type="ARBA" id="ARBA00022597"/>
    </source>
</evidence>
<proteinExistence type="predicted"/>
<feature type="transmembrane region" description="Helical" evidence="9">
    <location>
        <begin position="297"/>
        <end position="314"/>
    </location>
</feature>
<reference evidence="11" key="1">
    <citation type="submission" date="2024-07" db="EMBL/GenBank/DDBJ databases">
        <authorList>
            <person name="Yu S.T."/>
        </authorList>
    </citation>
    <scope>NUCLEOTIDE SEQUENCE</scope>
    <source>
        <strain evidence="11">R41</strain>
    </source>
</reference>
<name>A0AB39RH94_9ACTN</name>
<keyword evidence="2" id="KW-0813">Transport</keyword>
<dbReference type="RefSeq" id="WP_369246894.1">
    <property type="nucleotide sequence ID" value="NZ_CP163443.1"/>
</dbReference>
<keyword evidence="5" id="KW-0598">Phosphotransferase system</keyword>
<dbReference type="GO" id="GO:0090563">
    <property type="term" value="F:protein-phosphocysteine-sugar phosphotransferase activity"/>
    <property type="evidence" value="ECO:0007669"/>
    <property type="project" value="TreeGrafter"/>
</dbReference>
<evidence type="ECO:0000259" key="10">
    <source>
        <dbReference type="PROSITE" id="PS51103"/>
    </source>
</evidence>
<sequence>MSTASATAAPAKKRGSGLFQGLQKVGRSLQLPIAVLPAAGILLRLGQDDVFGKDGLGWNKVASVFATAGDAVFSNLPLLFCVGIAIGFAKKSDGSTALAALVGFLVYKNVLTAFPITDAKVTKGADIAATYNDPKVLGGIVMGLIAAVTWQRFHRTKLPDWLGFFNGRRLVPILMAFIGTAVGVFFGLVWEPIGDVITNFGEWMTGLGAVGAGIFGAINRALLPVGMHQFVNTVAWQEIGSYKDSAGAVWHGDLPRFFHGDPTAGQFMTGFFPIMMFALPAAALAITHCARPERRKAVGGMMLSLALTSFVTGITEPIEFAFMFIAPVLYVIHAVLTALSMAVTWALGVHHGFSFSAGAIDYFLNWGLATKPWMIIPIGLVFALIYYVVFRFAILKFNLATPGREPEEELEDLTKA</sequence>
<dbReference type="PROSITE" id="PS51103">
    <property type="entry name" value="PTS_EIIC_TYPE_1"/>
    <property type="match status" value="1"/>
</dbReference>
<dbReference type="PANTHER" id="PTHR30009">
    <property type="entry name" value="CYTOCHROME C-TYPE SYNTHESIS PROTEIN AND PTS TRANSMEMBRANE COMPONENT"/>
    <property type="match status" value="1"/>
</dbReference>
<evidence type="ECO:0000313" key="11">
    <source>
        <dbReference type="EMBL" id="XDQ53646.1"/>
    </source>
</evidence>
<evidence type="ECO:0000256" key="5">
    <source>
        <dbReference type="ARBA" id="ARBA00022683"/>
    </source>
</evidence>
<dbReference type="InterPro" id="IPR013013">
    <property type="entry name" value="PTS_EIIC_1"/>
</dbReference>
<dbReference type="PANTHER" id="PTHR30009:SF4">
    <property type="entry name" value="PTS SYSTEM N-ACETYLGLUCOSAMINE-SPECIFIC EIICBA COMPONENT"/>
    <property type="match status" value="1"/>
</dbReference>
<dbReference type="Pfam" id="PF02378">
    <property type="entry name" value="PTS_EIIC"/>
    <property type="match status" value="1"/>
</dbReference>
<comment type="subcellular location">
    <subcellularLocation>
        <location evidence="1">Cell membrane</location>
        <topology evidence="1">Multi-pass membrane protein</topology>
    </subcellularLocation>
</comment>
<feature type="transmembrane region" description="Helical" evidence="9">
    <location>
        <begin position="374"/>
        <end position="394"/>
    </location>
</feature>
<feature type="transmembrane region" description="Helical" evidence="9">
    <location>
        <begin position="264"/>
        <end position="285"/>
    </location>
</feature>
<feature type="transmembrane region" description="Helical" evidence="9">
    <location>
        <begin position="173"/>
        <end position="190"/>
    </location>
</feature>
<dbReference type="InterPro" id="IPR050429">
    <property type="entry name" value="PTS_Glucose_EIICBA"/>
</dbReference>